<dbReference type="EMBL" id="CP157355">
    <property type="protein sequence ID" value="XBL99914.1"/>
    <property type="molecule type" value="Genomic_DNA"/>
</dbReference>
<gene>
    <name evidence="1" type="ORF">ABHF33_12685</name>
</gene>
<protein>
    <submittedName>
        <fullName evidence="1">Uncharacterized protein</fullName>
    </submittedName>
</protein>
<evidence type="ECO:0000313" key="1">
    <source>
        <dbReference type="EMBL" id="XBL99914.1"/>
    </source>
</evidence>
<organism evidence="1">
    <name type="scientific">Chitinibacter mangrovi</name>
    <dbReference type="NCBI Taxonomy" id="3153927"/>
    <lineage>
        <taxon>Bacteria</taxon>
        <taxon>Pseudomonadati</taxon>
        <taxon>Pseudomonadota</taxon>
        <taxon>Betaproteobacteria</taxon>
        <taxon>Neisseriales</taxon>
        <taxon>Chitinibacteraceae</taxon>
        <taxon>Chitinibacter</taxon>
    </lineage>
</organism>
<proteinExistence type="predicted"/>
<name>A0AAU7F5H2_9NEIS</name>
<reference evidence="1" key="1">
    <citation type="submission" date="2024-05" db="EMBL/GenBank/DDBJ databases">
        <authorList>
            <person name="Yang L."/>
            <person name="Pan L."/>
        </authorList>
    </citation>
    <scope>NUCLEOTIDE SEQUENCE</scope>
    <source>
        <strain evidence="1">FCG-7</strain>
    </source>
</reference>
<dbReference type="AlphaFoldDB" id="A0AAU7F5H2"/>
<dbReference type="RefSeq" id="WP_157670116.1">
    <property type="nucleotide sequence ID" value="NZ_CP157355.1"/>
</dbReference>
<accession>A0AAU7F5H2</accession>
<dbReference type="KEGG" id="cmav:ABHF33_12685"/>
<sequence>MNPKSLEPIELITIEEQSTAVMQQAQPQSYLYQTARRLKSLMQLELIRRGLFARQIAALRKSR</sequence>